<reference evidence="1 2" key="1">
    <citation type="submission" date="2023-07" db="EMBL/GenBank/DDBJ databases">
        <title>Genomic Encyclopedia of Type Strains, Phase IV (KMG-IV): sequencing the most valuable type-strain genomes for metagenomic binning, comparative biology and taxonomic classification.</title>
        <authorList>
            <person name="Goeker M."/>
        </authorList>
    </citation>
    <scope>NUCLEOTIDE SEQUENCE [LARGE SCALE GENOMIC DNA]</scope>
    <source>
        <strain evidence="1 2">DSM 19013</strain>
    </source>
</reference>
<evidence type="ECO:0008006" key="3">
    <source>
        <dbReference type="Google" id="ProtNLM"/>
    </source>
</evidence>
<sequence length="117" mass="12757">MSTDNVQRIADHFTQRLEGLDYVPDGFGMLIELITALARDNAETVFFKVQTEPGWSLEEAQALADKAIYDHVLAIADTVHVNGGTLEMALDLGKVAAETYGARLAELTTSYRQGGRA</sequence>
<comment type="caution">
    <text evidence="1">The sequence shown here is derived from an EMBL/GenBank/DDBJ whole genome shotgun (WGS) entry which is preliminary data.</text>
</comment>
<keyword evidence="2" id="KW-1185">Reference proteome</keyword>
<dbReference type="EMBL" id="JAUSVP010000018">
    <property type="protein sequence ID" value="MDQ0449819.1"/>
    <property type="molecule type" value="Genomic_DNA"/>
</dbReference>
<organism evidence="1 2">
    <name type="scientific">Methylobacterium aerolatum</name>
    <dbReference type="NCBI Taxonomy" id="418708"/>
    <lineage>
        <taxon>Bacteria</taxon>
        <taxon>Pseudomonadati</taxon>
        <taxon>Pseudomonadota</taxon>
        <taxon>Alphaproteobacteria</taxon>
        <taxon>Hyphomicrobiales</taxon>
        <taxon>Methylobacteriaceae</taxon>
        <taxon>Methylobacterium</taxon>
    </lineage>
</organism>
<accession>A0ABU0I845</accession>
<dbReference type="RefSeq" id="WP_238206294.1">
    <property type="nucleotide sequence ID" value="NZ_BPQE01000026.1"/>
</dbReference>
<dbReference type="Proteomes" id="UP001231124">
    <property type="component" value="Unassembled WGS sequence"/>
</dbReference>
<evidence type="ECO:0000313" key="1">
    <source>
        <dbReference type="EMBL" id="MDQ0449819.1"/>
    </source>
</evidence>
<name>A0ABU0I845_9HYPH</name>
<protein>
    <recommendedName>
        <fullName evidence="3">NTP pyrophosphohydrolase MazG putative catalytic core domain-containing protein</fullName>
    </recommendedName>
</protein>
<evidence type="ECO:0000313" key="2">
    <source>
        <dbReference type="Proteomes" id="UP001231124"/>
    </source>
</evidence>
<gene>
    <name evidence="1" type="ORF">QO012_004342</name>
</gene>
<proteinExistence type="predicted"/>